<keyword evidence="3" id="KW-1185">Reference proteome</keyword>
<evidence type="ECO:0000313" key="2">
    <source>
        <dbReference type="EMBL" id="CAA7411042.1"/>
    </source>
</evidence>
<dbReference type="EMBL" id="LR743605">
    <property type="protein sequence ID" value="CAA2634827.1"/>
    <property type="molecule type" value="Genomic_DNA"/>
</dbReference>
<proteinExistence type="predicted"/>
<protein>
    <submittedName>
        <fullName evidence="2">Uncharacterized protein</fullName>
    </submittedName>
</protein>
<evidence type="ECO:0000313" key="1">
    <source>
        <dbReference type="EMBL" id="CAA2634827.1"/>
    </source>
</evidence>
<name>A0A7I8LMD3_SPIIN</name>
<sequence>MCSNLTIKYSADAGGGVELDVPNKDDEGGGVYLKSPRDAAAGRSRHLSAICLVDEQARAHIPELHPGFPLIHPEFLGSDNFPR</sequence>
<gene>
    <name evidence="1" type="ORF">SI7747_18020216</name>
    <name evidence="2" type="ORF">SI8410_18021720</name>
</gene>
<dbReference type="Proteomes" id="UP000663760">
    <property type="component" value="Chromosome 18"/>
</dbReference>
<evidence type="ECO:0000313" key="3">
    <source>
        <dbReference type="Proteomes" id="UP000663760"/>
    </source>
</evidence>
<organism evidence="2 3">
    <name type="scientific">Spirodela intermedia</name>
    <name type="common">Intermediate duckweed</name>
    <dbReference type="NCBI Taxonomy" id="51605"/>
    <lineage>
        <taxon>Eukaryota</taxon>
        <taxon>Viridiplantae</taxon>
        <taxon>Streptophyta</taxon>
        <taxon>Embryophyta</taxon>
        <taxon>Tracheophyta</taxon>
        <taxon>Spermatophyta</taxon>
        <taxon>Magnoliopsida</taxon>
        <taxon>Liliopsida</taxon>
        <taxon>Araceae</taxon>
        <taxon>Lemnoideae</taxon>
        <taxon>Spirodela</taxon>
    </lineage>
</organism>
<dbReference type="AlphaFoldDB" id="A0A7I8LMD3"/>
<dbReference type="EMBL" id="LR746281">
    <property type="protein sequence ID" value="CAA7411042.1"/>
    <property type="molecule type" value="Genomic_DNA"/>
</dbReference>
<reference evidence="2" key="1">
    <citation type="submission" date="2020-02" db="EMBL/GenBank/DDBJ databases">
        <authorList>
            <person name="Scholz U."/>
            <person name="Mascher M."/>
            <person name="Fiebig A."/>
        </authorList>
    </citation>
    <scope>NUCLEOTIDE SEQUENCE</scope>
</reference>
<accession>A0A7I8LMD3</accession>